<organism evidence="3 4">
    <name type="scientific">Parvibaculum sedimenti</name>
    <dbReference type="NCBI Taxonomy" id="2608632"/>
    <lineage>
        <taxon>Bacteria</taxon>
        <taxon>Pseudomonadati</taxon>
        <taxon>Pseudomonadota</taxon>
        <taxon>Alphaproteobacteria</taxon>
        <taxon>Hyphomicrobiales</taxon>
        <taxon>Parvibaculaceae</taxon>
        <taxon>Parvibaculum</taxon>
    </lineage>
</organism>
<keyword evidence="1" id="KW-0175">Coiled coil</keyword>
<reference evidence="3 4" key="1">
    <citation type="submission" date="2019-09" db="EMBL/GenBank/DDBJ databases">
        <title>Parvibaculum sedimenti sp. nov., isolated from sediment.</title>
        <authorList>
            <person name="Wang Y."/>
        </authorList>
    </citation>
    <scope>NUCLEOTIDE SEQUENCE [LARGE SCALE GENOMIC DNA]</scope>
    <source>
        <strain evidence="3 4">HXT-9</strain>
    </source>
</reference>
<dbReference type="EMBL" id="WESC01000015">
    <property type="protein sequence ID" value="KAB7738905.1"/>
    <property type="molecule type" value="Genomic_DNA"/>
</dbReference>
<protein>
    <recommendedName>
        <fullName evidence="5">Cell division protein FtsL</fullName>
    </recommendedName>
</protein>
<feature type="coiled-coil region" evidence="1">
    <location>
        <begin position="27"/>
        <end position="54"/>
    </location>
</feature>
<proteinExistence type="predicted"/>
<gene>
    <name evidence="3" type="ORF">F2P47_14925</name>
</gene>
<keyword evidence="2" id="KW-0812">Transmembrane</keyword>
<name>A0A6N6VGU2_9HYPH</name>
<evidence type="ECO:0000256" key="1">
    <source>
        <dbReference type="SAM" id="Coils"/>
    </source>
</evidence>
<evidence type="ECO:0000313" key="4">
    <source>
        <dbReference type="Proteomes" id="UP000468901"/>
    </source>
</evidence>
<evidence type="ECO:0000313" key="3">
    <source>
        <dbReference type="EMBL" id="KAB7738905.1"/>
    </source>
</evidence>
<keyword evidence="2" id="KW-0472">Membrane</keyword>
<accession>A0A6N6VGU2</accession>
<sequence>MIRTLNIILILAVIVLSVGLYDIKYRAEAADRRAEQIERDIASEQEGIRVLRAEWSYLNQPERLQQLAQRYTTLEALKAAQIGSFQDVPVPHKTDEFYAPITRRPPAGYAGIAPGDIGAGERAIQ</sequence>
<keyword evidence="4" id="KW-1185">Reference proteome</keyword>
<dbReference type="AlphaFoldDB" id="A0A6N6VGU2"/>
<evidence type="ECO:0000256" key="2">
    <source>
        <dbReference type="SAM" id="Phobius"/>
    </source>
</evidence>
<dbReference type="RefSeq" id="WP_152217180.1">
    <property type="nucleotide sequence ID" value="NZ_JBAQYD010000197.1"/>
</dbReference>
<feature type="transmembrane region" description="Helical" evidence="2">
    <location>
        <begin position="6"/>
        <end position="23"/>
    </location>
</feature>
<keyword evidence="2" id="KW-1133">Transmembrane helix</keyword>
<dbReference type="Proteomes" id="UP000468901">
    <property type="component" value="Unassembled WGS sequence"/>
</dbReference>
<comment type="caution">
    <text evidence="3">The sequence shown here is derived from an EMBL/GenBank/DDBJ whole genome shotgun (WGS) entry which is preliminary data.</text>
</comment>
<evidence type="ECO:0008006" key="5">
    <source>
        <dbReference type="Google" id="ProtNLM"/>
    </source>
</evidence>